<keyword evidence="2" id="KW-1185">Reference proteome</keyword>
<proteinExistence type="predicted"/>
<evidence type="ECO:0008006" key="3">
    <source>
        <dbReference type="Google" id="ProtNLM"/>
    </source>
</evidence>
<sequence length="80" mass="9318">MDWLSDHKAEIICHEKVVRIPLLDGKVLRVLGEKPEEKVRQLMSARTKEQKQEEIVVVKDFLEVFLDDLSGLPSSREIEF</sequence>
<evidence type="ECO:0000313" key="1">
    <source>
        <dbReference type="EMBL" id="GJS94922.1"/>
    </source>
</evidence>
<name>A0ABQ4ZY35_9ASTR</name>
<comment type="caution">
    <text evidence="1">The sequence shown here is derived from an EMBL/GenBank/DDBJ whole genome shotgun (WGS) entry which is preliminary data.</text>
</comment>
<protein>
    <recommendedName>
        <fullName evidence="3">Reverse transcriptase domain-containing protein</fullName>
    </recommendedName>
</protein>
<reference evidence="1" key="1">
    <citation type="journal article" date="2022" name="Int. J. Mol. Sci.">
        <title>Draft Genome of Tanacetum Coccineum: Genomic Comparison of Closely Related Tanacetum-Family Plants.</title>
        <authorList>
            <person name="Yamashiro T."/>
            <person name="Shiraishi A."/>
            <person name="Nakayama K."/>
            <person name="Satake H."/>
        </authorList>
    </citation>
    <scope>NUCLEOTIDE SEQUENCE</scope>
</reference>
<dbReference type="Proteomes" id="UP001151760">
    <property type="component" value="Unassembled WGS sequence"/>
</dbReference>
<gene>
    <name evidence="1" type="ORF">Tco_0801890</name>
</gene>
<evidence type="ECO:0000313" key="2">
    <source>
        <dbReference type="Proteomes" id="UP001151760"/>
    </source>
</evidence>
<accession>A0ABQ4ZY35</accession>
<organism evidence="1 2">
    <name type="scientific">Tanacetum coccineum</name>
    <dbReference type="NCBI Taxonomy" id="301880"/>
    <lineage>
        <taxon>Eukaryota</taxon>
        <taxon>Viridiplantae</taxon>
        <taxon>Streptophyta</taxon>
        <taxon>Embryophyta</taxon>
        <taxon>Tracheophyta</taxon>
        <taxon>Spermatophyta</taxon>
        <taxon>Magnoliopsida</taxon>
        <taxon>eudicotyledons</taxon>
        <taxon>Gunneridae</taxon>
        <taxon>Pentapetalae</taxon>
        <taxon>asterids</taxon>
        <taxon>campanulids</taxon>
        <taxon>Asterales</taxon>
        <taxon>Asteraceae</taxon>
        <taxon>Asteroideae</taxon>
        <taxon>Anthemideae</taxon>
        <taxon>Anthemidinae</taxon>
        <taxon>Tanacetum</taxon>
    </lineage>
</organism>
<dbReference type="EMBL" id="BQNB010011769">
    <property type="protein sequence ID" value="GJS94922.1"/>
    <property type="molecule type" value="Genomic_DNA"/>
</dbReference>
<reference evidence="1" key="2">
    <citation type="submission" date="2022-01" db="EMBL/GenBank/DDBJ databases">
        <authorList>
            <person name="Yamashiro T."/>
            <person name="Shiraishi A."/>
            <person name="Satake H."/>
            <person name="Nakayama K."/>
        </authorList>
    </citation>
    <scope>NUCLEOTIDE SEQUENCE</scope>
</reference>